<dbReference type="InterPro" id="IPR004146">
    <property type="entry name" value="DC1"/>
</dbReference>
<comment type="caution">
    <text evidence="3">The sequence shown here is derived from an EMBL/GenBank/DDBJ whole genome shotgun (WGS) entry which is preliminary data.</text>
</comment>
<evidence type="ECO:0000259" key="2">
    <source>
        <dbReference type="Pfam" id="PF03107"/>
    </source>
</evidence>
<accession>A0AAD4J5L3</accession>
<name>A0AAD4J5L3_PERFH</name>
<dbReference type="Proteomes" id="UP001190926">
    <property type="component" value="Unassembled WGS sequence"/>
</dbReference>
<feature type="domain" description="DC1" evidence="2">
    <location>
        <begin position="8"/>
        <end position="56"/>
    </location>
</feature>
<feature type="domain" description="DC1" evidence="2">
    <location>
        <begin position="66"/>
        <end position="113"/>
    </location>
</feature>
<proteinExistence type="predicted"/>
<organism evidence="3 4">
    <name type="scientific">Perilla frutescens var. hirtella</name>
    <name type="common">Perilla citriodora</name>
    <name type="synonym">Perilla setoyensis</name>
    <dbReference type="NCBI Taxonomy" id="608512"/>
    <lineage>
        <taxon>Eukaryota</taxon>
        <taxon>Viridiplantae</taxon>
        <taxon>Streptophyta</taxon>
        <taxon>Embryophyta</taxon>
        <taxon>Tracheophyta</taxon>
        <taxon>Spermatophyta</taxon>
        <taxon>Magnoliopsida</taxon>
        <taxon>eudicotyledons</taxon>
        <taxon>Gunneridae</taxon>
        <taxon>Pentapetalae</taxon>
        <taxon>asterids</taxon>
        <taxon>lamiids</taxon>
        <taxon>Lamiales</taxon>
        <taxon>Lamiaceae</taxon>
        <taxon>Nepetoideae</taxon>
        <taxon>Elsholtzieae</taxon>
        <taxon>Perilla</taxon>
    </lineage>
</organism>
<dbReference type="PANTHER" id="PTHR46288:SF13">
    <property type="entry name" value="DC1 DOMAIN CONTAINING PROTEIN"/>
    <property type="match status" value="1"/>
</dbReference>
<dbReference type="SUPFAM" id="SSF57889">
    <property type="entry name" value="Cysteine-rich domain"/>
    <property type="match status" value="2"/>
</dbReference>
<protein>
    <recommendedName>
        <fullName evidence="2">DC1 domain-containing protein</fullName>
    </recommendedName>
</protein>
<dbReference type="PANTHER" id="PTHR46288">
    <property type="entry name" value="PHORBOL-ESTER/DAG-TYPE DOMAIN-CONTAINING PROTEIN"/>
    <property type="match status" value="1"/>
</dbReference>
<dbReference type="Pfam" id="PF03107">
    <property type="entry name" value="C1_2"/>
    <property type="match status" value="2"/>
</dbReference>
<dbReference type="EMBL" id="SDAM02000154">
    <property type="protein sequence ID" value="KAH6826983.1"/>
    <property type="molecule type" value="Genomic_DNA"/>
</dbReference>
<keyword evidence="1" id="KW-0677">Repeat</keyword>
<sequence>MPNRITHPFHKKHAFTLLPEPAYDGGVFNCDACRESGDGFSYHCKPCGIDLHILCAAAPLSLSTGYHAHKLELAFESPYDTKNFVCDVCSGHGSDHWLYRCNACGFDAHLKCARAAPPPLRQEQEATSSRSVPQPRPYFVAAPPHPVMSSAAVGVPTMPAFGVNGQNDLALQAIVQMIQNNNAMVQAMMAGGGFGGDRGSQQMLQLISALNRSGQLGGGLDIFGGGGLDSLQSLFGGGGGLDLLGGLGGLF</sequence>
<reference evidence="3 4" key="1">
    <citation type="journal article" date="2021" name="Nat. Commun.">
        <title>Incipient diploidization of the medicinal plant Perilla within 10,000 years.</title>
        <authorList>
            <person name="Zhang Y."/>
            <person name="Shen Q."/>
            <person name="Leng L."/>
            <person name="Zhang D."/>
            <person name="Chen S."/>
            <person name="Shi Y."/>
            <person name="Ning Z."/>
            <person name="Chen S."/>
        </authorList>
    </citation>
    <scope>NUCLEOTIDE SEQUENCE [LARGE SCALE GENOMIC DNA]</scope>
    <source>
        <strain evidence="4">cv. PC099</strain>
    </source>
</reference>
<evidence type="ECO:0000256" key="1">
    <source>
        <dbReference type="ARBA" id="ARBA00022737"/>
    </source>
</evidence>
<evidence type="ECO:0000313" key="4">
    <source>
        <dbReference type="Proteomes" id="UP001190926"/>
    </source>
</evidence>
<dbReference type="InterPro" id="IPR046349">
    <property type="entry name" value="C1-like_sf"/>
</dbReference>
<dbReference type="AlphaFoldDB" id="A0AAD4J5L3"/>
<keyword evidence="4" id="KW-1185">Reference proteome</keyword>
<gene>
    <name evidence="3" type="ORF">C2S53_016126</name>
</gene>
<evidence type="ECO:0000313" key="3">
    <source>
        <dbReference type="EMBL" id="KAH6826983.1"/>
    </source>
</evidence>